<accession>A0A2V2LPJ0</accession>
<dbReference type="Proteomes" id="UP000245680">
    <property type="component" value="Unassembled WGS sequence"/>
</dbReference>
<dbReference type="EMBL" id="QGKU01000012">
    <property type="protein sequence ID" value="PWR04139.1"/>
    <property type="molecule type" value="Genomic_DNA"/>
</dbReference>
<dbReference type="AlphaFoldDB" id="A0A2V2LPJ0"/>
<evidence type="ECO:0000313" key="2">
    <source>
        <dbReference type="Proteomes" id="UP000245680"/>
    </source>
</evidence>
<proteinExistence type="predicted"/>
<sequence length="252" mass="27617">MAARAHEFWIEPQAYTLGPGDALRASLKIGEMFAGASYPYVPDNFLRFEAGPADRLRPVSGRMGDRPALALEPPATGLWVIVHETTALWLTYDGWDRFEAFTGQHDLGAARDLHRARGLPDNGFREMYFRHAKSLVAVGDGRSGADRRLGLEVEIVAETNPYTVRDGGPVVLRMFDGGAPRADAQMELFVRHGGKVTRDTLRSDARGRVTAVLPAGAEVLANFTTLEPVEGDPAAREAVWLSRWASLTFAMP</sequence>
<dbReference type="InterPro" id="IPR019613">
    <property type="entry name" value="DUF4198"/>
</dbReference>
<dbReference type="OrthoDB" id="581894at2"/>
<protein>
    <submittedName>
        <fullName evidence="1">DUF4198 domain-containing protein</fullName>
    </submittedName>
</protein>
<dbReference type="Pfam" id="PF10670">
    <property type="entry name" value="DUF4198"/>
    <property type="match status" value="1"/>
</dbReference>
<organism evidence="1 2">
    <name type="scientific">Meridianimarinicoccus roseus</name>
    <dbReference type="NCBI Taxonomy" id="2072018"/>
    <lineage>
        <taxon>Bacteria</taxon>
        <taxon>Pseudomonadati</taxon>
        <taxon>Pseudomonadota</taxon>
        <taxon>Alphaproteobacteria</taxon>
        <taxon>Rhodobacterales</taxon>
        <taxon>Paracoccaceae</taxon>
        <taxon>Meridianimarinicoccus</taxon>
    </lineage>
</organism>
<gene>
    <name evidence="1" type="ORF">DKT77_02940</name>
</gene>
<name>A0A2V2LPJ0_9RHOB</name>
<keyword evidence="2" id="KW-1185">Reference proteome</keyword>
<comment type="caution">
    <text evidence="1">The sequence shown here is derived from an EMBL/GenBank/DDBJ whole genome shotgun (WGS) entry which is preliminary data.</text>
</comment>
<evidence type="ECO:0000313" key="1">
    <source>
        <dbReference type="EMBL" id="PWR04139.1"/>
    </source>
</evidence>
<reference evidence="1 2" key="1">
    <citation type="submission" date="2018-05" db="EMBL/GenBank/DDBJ databases">
        <title>Rhodobacteraceae gen. nov., sp. nov. isolated from sea water.</title>
        <authorList>
            <person name="Ren Y."/>
        </authorList>
    </citation>
    <scope>NUCLEOTIDE SEQUENCE [LARGE SCALE GENOMIC DNA]</scope>
    <source>
        <strain evidence="1 2">TG-679</strain>
    </source>
</reference>